<dbReference type="InterPro" id="IPR009072">
    <property type="entry name" value="Histone-fold"/>
</dbReference>
<dbReference type="EMBL" id="LODT01000021">
    <property type="protein sequence ID" value="KYQ96672.1"/>
    <property type="molecule type" value="Genomic_DNA"/>
</dbReference>
<feature type="region of interest" description="Disordered" evidence="5">
    <location>
        <begin position="1"/>
        <end position="142"/>
    </location>
</feature>
<dbReference type="SUPFAM" id="SSF47113">
    <property type="entry name" value="Histone-fold"/>
    <property type="match status" value="1"/>
</dbReference>
<dbReference type="PANTHER" id="PTHR22980">
    <property type="entry name" value="CORTISTATIN"/>
    <property type="match status" value="1"/>
</dbReference>
<dbReference type="AlphaFoldDB" id="A0A151ZRW1"/>
<reference evidence="6 7" key="1">
    <citation type="submission" date="2015-12" db="EMBL/GenBank/DDBJ databases">
        <title>Dictyostelia acquired genes for synthesis and detection of signals that induce cell-type specialization by lateral gene transfer from prokaryotes.</title>
        <authorList>
            <person name="Gloeckner G."/>
            <person name="Schaap P."/>
        </authorList>
    </citation>
    <scope>NUCLEOTIDE SEQUENCE [LARGE SCALE GENOMIC DNA]</scope>
    <source>
        <strain evidence="6 7">TK</strain>
    </source>
</reference>
<feature type="compositionally biased region" description="Acidic residues" evidence="5">
    <location>
        <begin position="1"/>
        <end position="10"/>
    </location>
</feature>
<gene>
    <name evidence="6" type="ORF">DLAC_03958</name>
</gene>
<dbReference type="OMA" id="IEDESHT"/>
<dbReference type="Gene3D" id="1.10.20.10">
    <property type="entry name" value="Histone, subunit A"/>
    <property type="match status" value="1"/>
</dbReference>
<feature type="compositionally biased region" description="Low complexity" evidence="5">
    <location>
        <begin position="25"/>
        <end position="43"/>
    </location>
</feature>
<evidence type="ECO:0000313" key="6">
    <source>
        <dbReference type="EMBL" id="KYQ96672.1"/>
    </source>
</evidence>
<feature type="compositionally biased region" description="Polar residues" evidence="5">
    <location>
        <begin position="11"/>
        <end position="22"/>
    </location>
</feature>
<comment type="caution">
    <text evidence="6">The sequence shown here is derived from an EMBL/GenBank/DDBJ whole genome shotgun (WGS) entry which is preliminary data.</text>
</comment>
<dbReference type="GO" id="GO:0003682">
    <property type="term" value="F:chromatin binding"/>
    <property type="evidence" value="ECO:0007669"/>
    <property type="project" value="TreeGrafter"/>
</dbReference>
<feature type="region of interest" description="Disordered" evidence="5">
    <location>
        <begin position="284"/>
        <end position="303"/>
    </location>
</feature>
<organism evidence="6 7">
    <name type="scientific">Tieghemostelium lacteum</name>
    <name type="common">Slime mold</name>
    <name type="synonym">Dictyostelium lacteum</name>
    <dbReference type="NCBI Taxonomy" id="361077"/>
    <lineage>
        <taxon>Eukaryota</taxon>
        <taxon>Amoebozoa</taxon>
        <taxon>Evosea</taxon>
        <taxon>Eumycetozoa</taxon>
        <taxon>Dictyostelia</taxon>
        <taxon>Dictyosteliales</taxon>
        <taxon>Raperosteliaceae</taxon>
        <taxon>Tieghemostelium</taxon>
    </lineage>
</organism>
<keyword evidence="4" id="KW-0234">DNA repair</keyword>
<comment type="similarity">
    <text evidence="1">Belongs to the TAF9 family. CENP-S/MHF1 subfamily.</text>
</comment>
<proteinExistence type="inferred from homology"/>
<dbReference type="GO" id="GO:0000712">
    <property type="term" value="P:resolution of meiotic recombination intermediates"/>
    <property type="evidence" value="ECO:0007669"/>
    <property type="project" value="TreeGrafter"/>
</dbReference>
<dbReference type="CDD" id="cd22919">
    <property type="entry name" value="HFD_CENP-S"/>
    <property type="match status" value="1"/>
</dbReference>
<dbReference type="InterPro" id="IPR029003">
    <property type="entry name" value="CENP-S/Mhf1"/>
</dbReference>
<keyword evidence="2" id="KW-0227">DNA damage</keyword>
<feature type="compositionally biased region" description="Low complexity" evidence="5">
    <location>
        <begin position="103"/>
        <end position="130"/>
    </location>
</feature>
<feature type="compositionally biased region" description="Acidic residues" evidence="5">
    <location>
        <begin position="82"/>
        <end position="92"/>
    </location>
</feature>
<dbReference type="GO" id="GO:0003677">
    <property type="term" value="F:DNA binding"/>
    <property type="evidence" value="ECO:0007669"/>
    <property type="project" value="UniProtKB-KW"/>
</dbReference>
<dbReference type="Proteomes" id="UP000076078">
    <property type="component" value="Unassembled WGS sequence"/>
</dbReference>
<evidence type="ECO:0000313" key="7">
    <source>
        <dbReference type="Proteomes" id="UP000076078"/>
    </source>
</evidence>
<protein>
    <submittedName>
        <fullName evidence="6">Uncharacterized protein</fullName>
    </submittedName>
</protein>
<dbReference type="PANTHER" id="PTHR22980:SF0">
    <property type="entry name" value="CENTROMERE PROTEIN S"/>
    <property type="match status" value="1"/>
</dbReference>
<dbReference type="InParanoid" id="A0A151ZRW1"/>
<dbReference type="Pfam" id="PF15630">
    <property type="entry name" value="CENP-S"/>
    <property type="match status" value="1"/>
</dbReference>
<dbReference type="OrthoDB" id="21421at2759"/>
<evidence type="ECO:0000256" key="5">
    <source>
        <dbReference type="SAM" id="MobiDB-lite"/>
    </source>
</evidence>
<keyword evidence="3" id="KW-0238">DNA-binding</keyword>
<evidence type="ECO:0000256" key="3">
    <source>
        <dbReference type="ARBA" id="ARBA00023125"/>
    </source>
</evidence>
<sequence>MDEDLNDYDDTSINFNKNGTDVTTKKSASKSSTTGKYSATKSKYSSKAKPKVPKTSTSSTKKTPKLKSFKSKSTSIVLSSDESSEVDPDDIINTDYFNKNKSKPTTTTTTTTSTTSIKNSSSSSKPTSKNILDEDIDSPPVDIDYYPTDTNDIDNNINGNADEDEIFGDVRSKKRVTGINKVSMSVNDEIKCKQSIQNSIVNIYEDEIEKIYPQKQQKNMGITDQCLNALSVLTFNIIKNLSVDLEAFAKHADRKSVTKQDVKLLCRHNPSLYKKIEQLEKQYLSNSPPTKSNNNNNDNNNNN</sequence>
<dbReference type="GO" id="GO:0046982">
    <property type="term" value="F:protein heterodimerization activity"/>
    <property type="evidence" value="ECO:0007669"/>
    <property type="project" value="InterPro"/>
</dbReference>
<dbReference type="GO" id="GO:0031297">
    <property type="term" value="P:replication fork processing"/>
    <property type="evidence" value="ECO:0007669"/>
    <property type="project" value="TreeGrafter"/>
</dbReference>
<keyword evidence="7" id="KW-1185">Reference proteome</keyword>
<evidence type="ECO:0000256" key="4">
    <source>
        <dbReference type="ARBA" id="ARBA00023204"/>
    </source>
</evidence>
<dbReference type="GO" id="GO:0071821">
    <property type="term" value="C:FANCM-MHF complex"/>
    <property type="evidence" value="ECO:0007669"/>
    <property type="project" value="InterPro"/>
</dbReference>
<feature type="compositionally biased region" description="Low complexity" evidence="5">
    <location>
        <begin position="71"/>
        <end position="81"/>
    </location>
</feature>
<evidence type="ECO:0000256" key="2">
    <source>
        <dbReference type="ARBA" id="ARBA00022763"/>
    </source>
</evidence>
<name>A0A151ZRW1_TIELA</name>
<dbReference type="GO" id="GO:0006281">
    <property type="term" value="P:DNA repair"/>
    <property type="evidence" value="ECO:0007669"/>
    <property type="project" value="UniProtKB-KW"/>
</dbReference>
<evidence type="ECO:0000256" key="1">
    <source>
        <dbReference type="ARBA" id="ARBA00006612"/>
    </source>
</evidence>
<accession>A0A151ZRW1</accession>
<feature type="compositionally biased region" description="Low complexity" evidence="5">
    <location>
        <begin position="293"/>
        <end position="303"/>
    </location>
</feature>
<dbReference type="STRING" id="361077.A0A151ZRW1"/>